<dbReference type="GeneID" id="8847914"/>
<dbReference type="Pfam" id="PF02661">
    <property type="entry name" value="Fic"/>
    <property type="match status" value="1"/>
</dbReference>
<evidence type="ECO:0000259" key="3">
    <source>
        <dbReference type="PROSITE" id="PS51459"/>
    </source>
</evidence>
<feature type="domain" description="Fido" evidence="3">
    <location>
        <begin position="17"/>
        <end position="158"/>
    </location>
</feature>
<dbReference type="PANTHER" id="PTHR13504">
    <property type="entry name" value="FIDO DOMAIN-CONTAINING PROTEIN DDB_G0283145"/>
    <property type="match status" value="1"/>
</dbReference>
<protein>
    <submittedName>
        <fullName evidence="4">Predicted protein</fullName>
    </submittedName>
</protein>
<dbReference type="InterPro" id="IPR040198">
    <property type="entry name" value="Fido_containing"/>
</dbReference>
<evidence type="ECO:0000313" key="5">
    <source>
        <dbReference type="Proteomes" id="UP000006671"/>
    </source>
</evidence>
<dbReference type="InterPro" id="IPR003812">
    <property type="entry name" value="Fido"/>
</dbReference>
<feature type="active site" evidence="1">
    <location>
        <position position="99"/>
    </location>
</feature>
<dbReference type="InParanoid" id="D2VGI1"/>
<gene>
    <name evidence="4" type="ORF">NAEGRDRAFT_67987</name>
</gene>
<dbReference type="PANTHER" id="PTHR13504:SF38">
    <property type="entry name" value="FIDO DOMAIN-CONTAINING PROTEIN"/>
    <property type="match status" value="1"/>
</dbReference>
<evidence type="ECO:0000256" key="2">
    <source>
        <dbReference type="PIRSR" id="PIRSR640198-2"/>
    </source>
</evidence>
<proteinExistence type="predicted"/>
<name>D2VGI1_NAEGR</name>
<dbReference type="InterPro" id="IPR036597">
    <property type="entry name" value="Fido-like_dom_sf"/>
</dbReference>
<keyword evidence="2" id="KW-0547">Nucleotide-binding</keyword>
<dbReference type="EMBL" id="GG738870">
    <property type="protein sequence ID" value="EFC43969.1"/>
    <property type="molecule type" value="Genomic_DNA"/>
</dbReference>
<evidence type="ECO:0000313" key="4">
    <source>
        <dbReference type="EMBL" id="EFC43969.1"/>
    </source>
</evidence>
<accession>D2VGI1</accession>
<feature type="binding site" evidence="2">
    <location>
        <begin position="103"/>
        <end position="110"/>
    </location>
    <ligand>
        <name>ATP</name>
        <dbReference type="ChEBI" id="CHEBI:30616"/>
    </ligand>
</feature>
<dbReference type="OrthoDB" id="21354at2759"/>
<dbReference type="PROSITE" id="PS51459">
    <property type="entry name" value="FIDO"/>
    <property type="match status" value="1"/>
</dbReference>
<dbReference type="RefSeq" id="XP_002676713.1">
    <property type="nucleotide sequence ID" value="XM_002676667.1"/>
</dbReference>
<sequence>MHERFQTDIINGKVYTLDEELLLTEHKEMAIGLGEGAGRFRSVNVYVKGSSHKFAPYDTIRSKLASVLMIFYSKITSANSLEERIKAAIYIHYEIVNIHPFRDYNGRMARYIMNLVLFQYCRIPPVSILPGIKDEYFASVREVDKNNDYRFITTIITESIIRSIEKAFYYTHIQDGMGLLLNRFTLDQLAEYCKSNNITTDESSKSKMIRDILRLSNRIGEFAFVLELEKQDLQSIVLDNNLSTFSQLQTCLIEILFSNPNTNLKQFLNLFNTEGLDRFLELLRMKDESSKEGKITAIMEEVLILGMRIGFGNMKEENISSLCNELKISSFGSKLENIHSMFGVIYPHYSRFKHLLFKEYIWDIKKGISLEQLYQFHYYDLLVYAKKQQLNLKHKSKKSICKNILTSGHIKRLNENDDLLQNLKKKKL</sequence>
<keyword evidence="5" id="KW-1185">Reference proteome</keyword>
<dbReference type="Gene3D" id="1.10.3290.10">
    <property type="entry name" value="Fido-like domain"/>
    <property type="match status" value="1"/>
</dbReference>
<organism evidence="5">
    <name type="scientific">Naegleria gruberi</name>
    <name type="common">Amoeba</name>
    <dbReference type="NCBI Taxonomy" id="5762"/>
    <lineage>
        <taxon>Eukaryota</taxon>
        <taxon>Discoba</taxon>
        <taxon>Heterolobosea</taxon>
        <taxon>Tetramitia</taxon>
        <taxon>Eutetramitia</taxon>
        <taxon>Vahlkampfiidae</taxon>
        <taxon>Naegleria</taxon>
    </lineage>
</organism>
<dbReference type="GO" id="GO:0005524">
    <property type="term" value="F:ATP binding"/>
    <property type="evidence" value="ECO:0007669"/>
    <property type="project" value="UniProtKB-KW"/>
</dbReference>
<dbReference type="VEuPathDB" id="AmoebaDB:NAEGRDRAFT_67987"/>
<dbReference type="Proteomes" id="UP000006671">
    <property type="component" value="Unassembled WGS sequence"/>
</dbReference>
<dbReference type="AlphaFoldDB" id="D2VGI1"/>
<dbReference type="KEGG" id="ngr:NAEGRDRAFT_67987"/>
<evidence type="ECO:0000256" key="1">
    <source>
        <dbReference type="PIRSR" id="PIRSR640198-1"/>
    </source>
</evidence>
<dbReference type="SUPFAM" id="SSF140931">
    <property type="entry name" value="Fic-like"/>
    <property type="match status" value="1"/>
</dbReference>
<reference evidence="4 5" key="1">
    <citation type="journal article" date="2010" name="Cell">
        <title>The genome of Naegleria gruberi illuminates early eukaryotic versatility.</title>
        <authorList>
            <person name="Fritz-Laylin L.K."/>
            <person name="Prochnik S.E."/>
            <person name="Ginger M.L."/>
            <person name="Dacks J.B."/>
            <person name="Carpenter M.L."/>
            <person name="Field M.C."/>
            <person name="Kuo A."/>
            <person name="Paredez A."/>
            <person name="Chapman J."/>
            <person name="Pham J."/>
            <person name="Shu S."/>
            <person name="Neupane R."/>
            <person name="Cipriano M."/>
            <person name="Mancuso J."/>
            <person name="Tu H."/>
            <person name="Salamov A."/>
            <person name="Lindquist E."/>
            <person name="Shapiro H."/>
            <person name="Lucas S."/>
            <person name="Grigoriev I.V."/>
            <person name="Cande W.Z."/>
            <person name="Fulton C."/>
            <person name="Rokhsar D.S."/>
            <person name="Dawson S.C."/>
        </authorList>
    </citation>
    <scope>NUCLEOTIDE SEQUENCE [LARGE SCALE GENOMIC DNA]</scope>
    <source>
        <strain evidence="4 5">NEG-M</strain>
    </source>
</reference>
<keyword evidence="2" id="KW-0067">ATP-binding</keyword>